<proteinExistence type="inferred from homology"/>
<dbReference type="Pfam" id="PF00153">
    <property type="entry name" value="Mito_carr"/>
    <property type="match status" value="1"/>
</dbReference>
<feature type="repeat" description="Solcar" evidence="5">
    <location>
        <begin position="325"/>
        <end position="414"/>
    </location>
</feature>
<accession>A0A6U1SR34</accession>
<keyword evidence="6" id="KW-0813">Transport</keyword>
<comment type="similarity">
    <text evidence="6">Belongs to the mitochondrial carrier (TC 2.A.29) family.</text>
</comment>
<sequence length="426" mass="49098">MYQRKARSLTVSQMFFPLSSNFVRIPSIPYPQYGHVCNYVYMRQANAGFLQGESLQTGLQVIKDLHKDSVWPGRILNLSNFVIGSCVSSIFHRIWLKLGVLEDSKPKYDFAITETLNLVRLHLTADFQNSQRETLLSELEEEPNKQFAIQKSLLELDQRIASTNSEIMQLEFLVNDKIARYEEYHQKQPDNDLGMKKIFVTWLTSFISSTVANSLVYPFFMVGNWYIAQQKKTTWVATCNELLRSILKGNKNPLDGFIVNTFRIMCHTWLVLPPMAMLKYLADIPDELEMKFHLTYIMLLCFENNKEIVKRPHEEKKKQLLYSFRQIIKNSAAYSISNWFAALALYPLSTVQTRLAFQGCELADHSYSGPIDAVSTIYKQEGTAGFYNGFLARSLMILPEMGMWVAVYSVGSLGIKFFYTEPSEDQ</sequence>
<dbReference type="Gene3D" id="1.50.40.10">
    <property type="entry name" value="Mitochondrial carrier domain"/>
    <property type="match status" value="1"/>
</dbReference>
<keyword evidence="4 5" id="KW-0472">Membrane</keyword>
<dbReference type="InterPro" id="IPR023395">
    <property type="entry name" value="MCP_dom_sf"/>
</dbReference>
<organism evidence="9">
    <name type="scientific">Vannella robusta</name>
    <dbReference type="NCBI Taxonomy" id="1487602"/>
    <lineage>
        <taxon>Eukaryota</taxon>
        <taxon>Amoebozoa</taxon>
        <taxon>Discosea</taxon>
        <taxon>Flabellinia</taxon>
        <taxon>Vannellidae</taxon>
        <taxon>Vannella</taxon>
    </lineage>
</organism>
<dbReference type="GO" id="GO:0016020">
    <property type="term" value="C:membrane"/>
    <property type="evidence" value="ECO:0007669"/>
    <property type="project" value="UniProtKB-SubCell"/>
</dbReference>
<dbReference type="EMBL" id="HBKP01000491">
    <property type="protein sequence ID" value="CAE2199108.1"/>
    <property type="molecule type" value="Transcribed_RNA"/>
</dbReference>
<comment type="subcellular location">
    <subcellularLocation>
        <location evidence="1">Membrane</location>
        <topology evidence="1">Multi-pass membrane protein</topology>
    </subcellularLocation>
</comment>
<protein>
    <submittedName>
        <fullName evidence="9">Uncharacterized protein</fullName>
    </submittedName>
</protein>
<gene>
    <name evidence="8" type="ORF">VSP0166_LOCUS339</name>
    <name evidence="9" type="ORF">VSP0166_LOCUS340</name>
</gene>
<evidence type="ECO:0000256" key="1">
    <source>
        <dbReference type="ARBA" id="ARBA00004141"/>
    </source>
</evidence>
<name>A0A6U1SR34_9EUKA</name>
<evidence type="ECO:0000313" key="9">
    <source>
        <dbReference type="EMBL" id="CAE2199109.1"/>
    </source>
</evidence>
<dbReference type="PANTHER" id="PTHR24089">
    <property type="entry name" value="SOLUTE CARRIER FAMILY 25"/>
    <property type="match status" value="1"/>
</dbReference>
<evidence type="ECO:0000313" key="8">
    <source>
        <dbReference type="EMBL" id="CAE2199108.1"/>
    </source>
</evidence>
<keyword evidence="7" id="KW-1133">Transmembrane helix</keyword>
<evidence type="ECO:0000256" key="4">
    <source>
        <dbReference type="ARBA" id="ARBA00023136"/>
    </source>
</evidence>
<evidence type="ECO:0000256" key="7">
    <source>
        <dbReference type="SAM" id="Phobius"/>
    </source>
</evidence>
<reference evidence="9" key="1">
    <citation type="submission" date="2021-01" db="EMBL/GenBank/DDBJ databases">
        <authorList>
            <person name="Corre E."/>
            <person name="Pelletier E."/>
            <person name="Niang G."/>
            <person name="Scheremetjew M."/>
            <person name="Finn R."/>
            <person name="Kale V."/>
            <person name="Holt S."/>
            <person name="Cochrane G."/>
            <person name="Meng A."/>
            <person name="Brown T."/>
            <person name="Cohen L."/>
        </authorList>
    </citation>
    <scope>NUCLEOTIDE SEQUENCE</scope>
    <source>
        <strain evidence="9">DIVA3 518/3/11/1/6</strain>
    </source>
</reference>
<evidence type="ECO:0000256" key="5">
    <source>
        <dbReference type="PROSITE-ProRule" id="PRU00282"/>
    </source>
</evidence>
<dbReference type="SUPFAM" id="SSF103506">
    <property type="entry name" value="Mitochondrial carrier"/>
    <property type="match status" value="1"/>
</dbReference>
<keyword evidence="2 5" id="KW-0812">Transmembrane</keyword>
<feature type="transmembrane region" description="Helical" evidence="7">
    <location>
        <begin position="199"/>
        <end position="222"/>
    </location>
</feature>
<evidence type="ECO:0000256" key="6">
    <source>
        <dbReference type="RuleBase" id="RU000488"/>
    </source>
</evidence>
<dbReference type="PROSITE" id="PS50920">
    <property type="entry name" value="SOLCAR"/>
    <property type="match status" value="1"/>
</dbReference>
<dbReference type="EMBL" id="HBKP01000492">
    <property type="protein sequence ID" value="CAE2199109.1"/>
    <property type="molecule type" value="Transcribed_RNA"/>
</dbReference>
<evidence type="ECO:0000256" key="2">
    <source>
        <dbReference type="ARBA" id="ARBA00022692"/>
    </source>
</evidence>
<dbReference type="InterPro" id="IPR018108">
    <property type="entry name" value="MCP_transmembrane"/>
</dbReference>
<evidence type="ECO:0000256" key="3">
    <source>
        <dbReference type="ARBA" id="ARBA00022737"/>
    </source>
</evidence>
<dbReference type="AlphaFoldDB" id="A0A6U1SR34"/>
<keyword evidence="3" id="KW-0677">Repeat</keyword>